<organism evidence="2 3">
    <name type="scientific">Agathobacter rectalis</name>
    <dbReference type="NCBI Taxonomy" id="39491"/>
    <lineage>
        <taxon>Bacteria</taxon>
        <taxon>Bacillati</taxon>
        <taxon>Bacillota</taxon>
        <taxon>Clostridia</taxon>
        <taxon>Lachnospirales</taxon>
        <taxon>Lachnospiraceae</taxon>
        <taxon>Agathobacter</taxon>
    </lineage>
</organism>
<dbReference type="AlphaFoldDB" id="A0AAX0BRG3"/>
<dbReference type="RefSeq" id="WP_173844752.1">
    <property type="nucleotide sequence ID" value="NZ_JAAIMP010000020.1"/>
</dbReference>
<accession>A0AAX0BRG3</accession>
<evidence type="ECO:0000313" key="2">
    <source>
        <dbReference type="EMBL" id="NSC77966.1"/>
    </source>
</evidence>
<proteinExistence type="predicted"/>
<evidence type="ECO:0000313" key="3">
    <source>
        <dbReference type="Proteomes" id="UP001193756"/>
    </source>
</evidence>
<comment type="caution">
    <text evidence="2">The sequence shown here is derived from an EMBL/GenBank/DDBJ whole genome shotgun (WGS) entry which is preliminary data.</text>
</comment>
<dbReference type="EMBL" id="JAAIMP010000020">
    <property type="protein sequence ID" value="NSC77966.1"/>
    <property type="molecule type" value="Genomic_DNA"/>
</dbReference>
<reference evidence="2" key="1">
    <citation type="journal article" date="2020" name="Cell Host Microbe">
        <title>Functional and Genomic Variation between Human-Derived Isolates of Lachnospiraceae Reveals Inter- and Intra-Species Diversity.</title>
        <authorList>
            <person name="Sorbara M.T."/>
            <person name="Littmann E.R."/>
            <person name="Fontana E."/>
            <person name="Moody T.U."/>
            <person name="Kohout C.E."/>
            <person name="Gjonbalaj M."/>
            <person name="Eaton V."/>
            <person name="Seok R."/>
            <person name="Leiner I.M."/>
            <person name="Pamer E.G."/>
        </authorList>
    </citation>
    <scope>NUCLEOTIDE SEQUENCE</scope>
    <source>
        <strain evidence="2">MSK.16.45</strain>
    </source>
</reference>
<protein>
    <submittedName>
        <fullName evidence="2">Polysaccharide pyruvyl transferase family protein</fullName>
    </submittedName>
</protein>
<name>A0AAX0BRG3_9FIRM</name>
<reference evidence="2" key="2">
    <citation type="submission" date="2020-02" db="EMBL/GenBank/DDBJ databases">
        <authorList>
            <person name="Littmann E."/>
            <person name="Sorbara M."/>
        </authorList>
    </citation>
    <scope>NUCLEOTIDE SEQUENCE</scope>
    <source>
        <strain evidence="2">MSK.16.45</strain>
    </source>
</reference>
<dbReference type="Proteomes" id="UP001193756">
    <property type="component" value="Unassembled WGS sequence"/>
</dbReference>
<sequence length="372" mass="43108">MALNNMKTATITFHAPNNNGSFLQAYALQKYITTHFDNVENEIIDFQPESQQQQYAIFRKIHSKKDILRNLISFWHYKALSKRFLAFSEMREKYLKMTKRCTTTEEAIKIAGNYDLVIAGSDQIWNTTARDFSEAFFLPGISKKSTYAVSCGSHLNEVDCDRICSAMETFENVSVREIDTREFLEKHTKRSIETVLDPAFLLTKEDYSGLYDKERILKEKYIFLYTINYDEDALKQTVRVAERLGGCKIVTPFTGYSAIKAKKYGIKVMWDVAPDAFLNLIENAECVCSNSFHGIAFSIIFKKEFYRVGAMDQTGKIKKDDRIDNILNWCGLSNRNYGETNGNRKIDYIQVEHTLNTLRNRSNQYIYNMLVN</sequence>
<evidence type="ECO:0000259" key="1">
    <source>
        <dbReference type="Pfam" id="PF04230"/>
    </source>
</evidence>
<feature type="domain" description="Polysaccharide pyruvyl transferase" evidence="1">
    <location>
        <begin position="20"/>
        <end position="306"/>
    </location>
</feature>
<dbReference type="GO" id="GO:0016740">
    <property type="term" value="F:transferase activity"/>
    <property type="evidence" value="ECO:0007669"/>
    <property type="project" value="UniProtKB-KW"/>
</dbReference>
<dbReference type="Pfam" id="PF04230">
    <property type="entry name" value="PS_pyruv_trans"/>
    <property type="match status" value="1"/>
</dbReference>
<gene>
    <name evidence="2" type="ORF">G4312_11935</name>
</gene>
<keyword evidence="2" id="KW-0808">Transferase</keyword>
<dbReference type="InterPro" id="IPR007345">
    <property type="entry name" value="Polysacch_pyruvyl_Trfase"/>
</dbReference>